<protein>
    <submittedName>
        <fullName evidence="3">Uncharacterized protein</fullName>
    </submittedName>
</protein>
<feature type="region of interest" description="Disordered" evidence="1">
    <location>
        <begin position="81"/>
        <end position="114"/>
    </location>
</feature>
<feature type="transmembrane region" description="Helical" evidence="2">
    <location>
        <begin position="132"/>
        <end position="151"/>
    </location>
</feature>
<evidence type="ECO:0000313" key="4">
    <source>
        <dbReference type="Proteomes" id="UP000242254"/>
    </source>
</evidence>
<reference evidence="3 4" key="1">
    <citation type="journal article" date="2016" name="Proc. Natl. Acad. Sci. U.S.A.">
        <title>Lipid metabolic changes in an early divergent fungus govern the establishment of a mutualistic symbiosis with endobacteria.</title>
        <authorList>
            <person name="Lastovetsky O.A."/>
            <person name="Gaspar M.L."/>
            <person name="Mondo S.J."/>
            <person name="LaButti K.M."/>
            <person name="Sandor L."/>
            <person name="Grigoriev I.V."/>
            <person name="Henry S.A."/>
            <person name="Pawlowska T.E."/>
        </authorList>
    </citation>
    <scope>NUCLEOTIDE SEQUENCE [LARGE SCALE GENOMIC DNA]</scope>
    <source>
        <strain evidence="3 4">ATCC 52813</strain>
    </source>
</reference>
<dbReference type="Proteomes" id="UP000242254">
    <property type="component" value="Unassembled WGS sequence"/>
</dbReference>
<proteinExistence type="predicted"/>
<keyword evidence="2" id="KW-0812">Transmembrane</keyword>
<evidence type="ECO:0000313" key="3">
    <source>
        <dbReference type="EMBL" id="PHZ12416.1"/>
    </source>
</evidence>
<evidence type="ECO:0000256" key="2">
    <source>
        <dbReference type="SAM" id="Phobius"/>
    </source>
</evidence>
<keyword evidence="4" id="KW-1185">Reference proteome</keyword>
<dbReference type="EMBL" id="KZ303849">
    <property type="protein sequence ID" value="PHZ12416.1"/>
    <property type="molecule type" value="Genomic_DNA"/>
</dbReference>
<sequence>MTHKRRGKRPLSKRNSSSQNKDQFMDLAQAALEEADQEEEKRGVIGEVVEALIVNTGAPLVAEVISEQLRSQDIIERAAEMHEERKRLSPSPSLTEIESLKEPISDEEKEDTVKKRDTIDRPMMITEYSWRLFRLLLLASIVGLTCHFINIHRYPFFM</sequence>
<organism evidence="3 4">
    <name type="scientific">Rhizopus microsporus ATCC 52813</name>
    <dbReference type="NCBI Taxonomy" id="1340429"/>
    <lineage>
        <taxon>Eukaryota</taxon>
        <taxon>Fungi</taxon>
        <taxon>Fungi incertae sedis</taxon>
        <taxon>Mucoromycota</taxon>
        <taxon>Mucoromycotina</taxon>
        <taxon>Mucoromycetes</taxon>
        <taxon>Mucorales</taxon>
        <taxon>Mucorineae</taxon>
        <taxon>Rhizopodaceae</taxon>
        <taxon>Rhizopus</taxon>
    </lineage>
</organism>
<feature type="compositionally biased region" description="Basic residues" evidence="1">
    <location>
        <begin position="1"/>
        <end position="12"/>
    </location>
</feature>
<gene>
    <name evidence="3" type="ORF">RHIMIDRAFT_131962</name>
</gene>
<feature type="compositionally biased region" description="Polar residues" evidence="1">
    <location>
        <begin position="13"/>
        <end position="22"/>
    </location>
</feature>
<accession>A0A2G4SVI9</accession>
<dbReference type="GeneID" id="35436545"/>
<keyword evidence="2" id="KW-1133">Transmembrane helix</keyword>
<dbReference type="RefSeq" id="XP_023466124.1">
    <property type="nucleotide sequence ID" value="XM_023605555.1"/>
</dbReference>
<feature type="compositionally biased region" description="Basic and acidic residues" evidence="1">
    <location>
        <begin position="98"/>
        <end position="114"/>
    </location>
</feature>
<keyword evidence="2" id="KW-0472">Membrane</keyword>
<evidence type="ECO:0000256" key="1">
    <source>
        <dbReference type="SAM" id="MobiDB-lite"/>
    </source>
</evidence>
<dbReference type="AlphaFoldDB" id="A0A2G4SVI9"/>
<feature type="region of interest" description="Disordered" evidence="1">
    <location>
        <begin position="1"/>
        <end position="40"/>
    </location>
</feature>
<name>A0A2G4SVI9_RHIZD</name>